<dbReference type="RefSeq" id="WP_119138728.1">
    <property type="nucleotide sequence ID" value="NZ_CBCSFL010000066.1"/>
</dbReference>
<dbReference type="SUPFAM" id="SSF58100">
    <property type="entry name" value="Bacterial hemolysins"/>
    <property type="match status" value="1"/>
</dbReference>
<dbReference type="OrthoDB" id="6844944at2"/>
<dbReference type="NCBIfam" id="NF033928">
    <property type="entry name" value="alph_xenorhab_A"/>
    <property type="match status" value="1"/>
</dbReference>
<evidence type="ECO:0000313" key="3">
    <source>
        <dbReference type="Proteomes" id="UP000263595"/>
    </source>
</evidence>
<keyword evidence="3" id="KW-1185">Reference proteome</keyword>
<keyword evidence="1" id="KW-0175">Coiled coil</keyword>
<proteinExistence type="predicted"/>
<dbReference type="AlphaFoldDB" id="A0A383RP79"/>
<evidence type="ECO:0000313" key="2">
    <source>
        <dbReference type="EMBL" id="SYX88879.1"/>
    </source>
</evidence>
<gene>
    <name evidence="2" type="ORF">CCOS865_01119</name>
</gene>
<dbReference type="CDD" id="cd22657">
    <property type="entry name" value="ClyA_XaxA-like"/>
    <property type="match status" value="1"/>
</dbReference>
<dbReference type="EMBL" id="UNOZ01000006">
    <property type="protein sequence ID" value="SYX88879.1"/>
    <property type="molecule type" value="Genomic_DNA"/>
</dbReference>
<dbReference type="Proteomes" id="UP000263595">
    <property type="component" value="Unassembled WGS sequence"/>
</dbReference>
<name>A0A383RP79_9PSED</name>
<accession>A0A383RP79</accession>
<reference evidence="3" key="1">
    <citation type="submission" date="2018-08" db="EMBL/GenBank/DDBJ databases">
        <authorList>
            <person name="Blom J."/>
        </authorList>
    </citation>
    <scope>NUCLEOTIDE SEQUENCE [LARGE SCALE GENOMIC DNA]</scope>
    <source>
        <strain evidence="3">CCOS 865</strain>
    </source>
</reference>
<protein>
    <recommendedName>
        <fullName evidence="4">Binary cytotoxin component</fullName>
    </recommendedName>
</protein>
<feature type="coiled-coil region" evidence="1">
    <location>
        <begin position="213"/>
        <end position="247"/>
    </location>
</feature>
<sequence>MSTHTADYDQLQADAAKVPAKLIQAMAERDGEDEGGLTLSREHIITLNRYVNFVFGLPSTPDNLQRWLGYTQIDEPELTPAGMTTLFNALRGHARSWGPLSDSNKKLASELASTAASINAAGETIVDECRQIRALGSDIKAWDKVVLSAPVKLDRADQRAVSSLVDYMQILKEDVQSYGLRVATVRGETEAFRDTARFKLIPAVKQKGLAVERKKGDGAVERLREQLKELDDEIAALSKEYDQYLKQALSGLAAGAIGVIITGGIYGSKAEKVRKERKGRQAERRAVSEQLRVRVNLEGRMEEMTTFVDELDTRLQDVVTAASHLQTAWEIVGSYIDSSITRLEKIDDNRELARFVLYFRQFLAQWKQIEKTSLQLTRIFDEAASAH</sequence>
<evidence type="ECO:0008006" key="4">
    <source>
        <dbReference type="Google" id="ProtNLM"/>
    </source>
</evidence>
<organism evidence="2 3">
    <name type="scientific">Pseudomonas reidholzensis</name>
    <dbReference type="NCBI Taxonomy" id="1785162"/>
    <lineage>
        <taxon>Bacteria</taxon>
        <taxon>Pseudomonadati</taxon>
        <taxon>Pseudomonadota</taxon>
        <taxon>Gammaproteobacteria</taxon>
        <taxon>Pseudomonadales</taxon>
        <taxon>Pseudomonadaceae</taxon>
        <taxon>Pseudomonas</taxon>
    </lineage>
</organism>
<dbReference type="Gene3D" id="1.20.1170.10">
    <property type="match status" value="1"/>
</dbReference>
<evidence type="ECO:0000256" key="1">
    <source>
        <dbReference type="SAM" id="Coils"/>
    </source>
</evidence>